<evidence type="ECO:0000256" key="1">
    <source>
        <dbReference type="SAM" id="Phobius"/>
    </source>
</evidence>
<sequence>MNPTWRKPAGMILIIAIITLWCAVVVTVADAAALPTWAALLLYVGAGIAWLWLFPMRRILYWMEHGRWRP</sequence>
<dbReference type="InterPro" id="IPR021265">
    <property type="entry name" value="DUF2842"/>
</dbReference>
<keyword evidence="1" id="KW-0472">Membrane</keyword>
<keyword evidence="1" id="KW-0812">Transmembrane</keyword>
<organism evidence="2 3">
    <name type="scientific">Sphingomonas naphthae</name>
    <dbReference type="NCBI Taxonomy" id="1813468"/>
    <lineage>
        <taxon>Bacteria</taxon>
        <taxon>Pseudomonadati</taxon>
        <taxon>Pseudomonadota</taxon>
        <taxon>Alphaproteobacteria</taxon>
        <taxon>Sphingomonadales</taxon>
        <taxon>Sphingomonadaceae</taxon>
        <taxon>Sphingomonas</taxon>
    </lineage>
</organism>
<protein>
    <submittedName>
        <fullName evidence="2">DUF2842 domain-containing protein</fullName>
    </submittedName>
</protein>
<gene>
    <name evidence="2" type="ORF">PQ455_09995</name>
</gene>
<keyword evidence="1" id="KW-1133">Transmembrane helix</keyword>
<reference evidence="2 3" key="1">
    <citation type="submission" date="2023-02" db="EMBL/GenBank/DDBJ databases">
        <title>Genome sequence of Sphingomonas naphthae.</title>
        <authorList>
            <person name="Kim S."/>
            <person name="Heo J."/>
            <person name="Kwon S.-W."/>
        </authorList>
    </citation>
    <scope>NUCLEOTIDE SEQUENCE [LARGE SCALE GENOMIC DNA]</scope>
    <source>
        <strain evidence="2 3">KACC 18716</strain>
    </source>
</reference>
<evidence type="ECO:0000313" key="3">
    <source>
        <dbReference type="Proteomes" id="UP001220395"/>
    </source>
</evidence>
<feature type="transmembrane region" description="Helical" evidence="1">
    <location>
        <begin position="12"/>
        <end position="29"/>
    </location>
</feature>
<evidence type="ECO:0000313" key="2">
    <source>
        <dbReference type="EMBL" id="WCT71981.1"/>
    </source>
</evidence>
<keyword evidence="3" id="KW-1185">Reference proteome</keyword>
<dbReference type="RefSeq" id="WP_273685928.1">
    <property type="nucleotide sequence ID" value="NZ_CP117411.1"/>
</dbReference>
<dbReference type="EMBL" id="CP117411">
    <property type="protein sequence ID" value="WCT71981.1"/>
    <property type="molecule type" value="Genomic_DNA"/>
</dbReference>
<accession>A0ABY7TGP1</accession>
<proteinExistence type="predicted"/>
<dbReference type="Pfam" id="PF11003">
    <property type="entry name" value="DUF2842"/>
    <property type="match status" value="1"/>
</dbReference>
<feature type="transmembrane region" description="Helical" evidence="1">
    <location>
        <begin position="35"/>
        <end position="54"/>
    </location>
</feature>
<name>A0ABY7TGP1_9SPHN</name>
<dbReference type="Proteomes" id="UP001220395">
    <property type="component" value="Chromosome"/>
</dbReference>